<keyword evidence="2" id="KW-1185">Reference proteome</keyword>
<proteinExistence type="predicted"/>
<organism evidence="1 2">
    <name type="scientific">Brachionus plicatilis</name>
    <name type="common">Marine rotifer</name>
    <name type="synonym">Brachionus muelleri</name>
    <dbReference type="NCBI Taxonomy" id="10195"/>
    <lineage>
        <taxon>Eukaryota</taxon>
        <taxon>Metazoa</taxon>
        <taxon>Spiralia</taxon>
        <taxon>Gnathifera</taxon>
        <taxon>Rotifera</taxon>
        <taxon>Eurotatoria</taxon>
        <taxon>Monogononta</taxon>
        <taxon>Pseudotrocha</taxon>
        <taxon>Ploima</taxon>
        <taxon>Brachionidae</taxon>
        <taxon>Brachionus</taxon>
    </lineage>
</organism>
<accession>A0A3M7S3Y0</accession>
<reference evidence="1 2" key="1">
    <citation type="journal article" date="2018" name="Sci. Rep.">
        <title>Genomic signatures of local adaptation to the degree of environmental predictability in rotifers.</title>
        <authorList>
            <person name="Franch-Gras L."/>
            <person name="Hahn C."/>
            <person name="Garcia-Roger E.M."/>
            <person name="Carmona M.J."/>
            <person name="Serra M."/>
            <person name="Gomez A."/>
        </authorList>
    </citation>
    <scope>NUCLEOTIDE SEQUENCE [LARGE SCALE GENOMIC DNA]</scope>
    <source>
        <strain evidence="1">HYR1</strain>
    </source>
</reference>
<evidence type="ECO:0000313" key="1">
    <source>
        <dbReference type="EMBL" id="RNA30317.1"/>
    </source>
</evidence>
<protein>
    <submittedName>
        <fullName evidence="1">Uncharacterized protein</fullName>
    </submittedName>
</protein>
<gene>
    <name evidence="1" type="ORF">BpHYR1_050581</name>
</gene>
<comment type="caution">
    <text evidence="1">The sequence shown here is derived from an EMBL/GenBank/DDBJ whole genome shotgun (WGS) entry which is preliminary data.</text>
</comment>
<evidence type="ECO:0000313" key="2">
    <source>
        <dbReference type="Proteomes" id="UP000276133"/>
    </source>
</evidence>
<name>A0A3M7S3Y0_BRAPC</name>
<dbReference type="Proteomes" id="UP000276133">
    <property type="component" value="Unassembled WGS sequence"/>
</dbReference>
<sequence>MLNLSKLRIKQICLIQILSRYLKTSKEIINENYFACKNINSTPSNGIPEKNLPLKKNKNKMKTTFLNTIDESNHKNSLKERARKYFKIDTPNVESRYGQEIFEESMFESSTTDQNAFHFEPNRQHFCHSIDYDHQSMNRFGNSDADYINCYPNGVQDFGRNFDSSQSSQVYWDLVKQDELHSYTNLAKPFIFKFTIKLIVTSERERSI</sequence>
<dbReference type="AlphaFoldDB" id="A0A3M7S3Y0"/>
<dbReference type="EMBL" id="REGN01002102">
    <property type="protein sequence ID" value="RNA30317.1"/>
    <property type="molecule type" value="Genomic_DNA"/>
</dbReference>